<protein>
    <submittedName>
        <fullName evidence="4">Fic family protein</fullName>
    </submittedName>
</protein>
<comment type="caution">
    <text evidence="4">The sequence shown here is derived from an EMBL/GenBank/DDBJ whole genome shotgun (WGS) entry which is preliminary data.</text>
</comment>
<dbReference type="Pfam" id="PF02661">
    <property type="entry name" value="Fic"/>
    <property type="match status" value="1"/>
</dbReference>
<evidence type="ECO:0000259" key="3">
    <source>
        <dbReference type="PROSITE" id="PS51459"/>
    </source>
</evidence>
<dbReference type="GO" id="GO:0005524">
    <property type="term" value="F:ATP binding"/>
    <property type="evidence" value="ECO:0007669"/>
    <property type="project" value="UniProtKB-KW"/>
</dbReference>
<reference evidence="4 5" key="1">
    <citation type="submission" date="2019-02" db="EMBL/GenBank/DDBJ databases">
        <title>Genome of a new Bacteroidetes strain.</title>
        <authorList>
            <person name="Pitt A."/>
        </authorList>
    </citation>
    <scope>NUCLEOTIDE SEQUENCE [LARGE SCALE GENOMIC DNA]</scope>
    <source>
        <strain evidence="4 5">103A-SOEBACH</strain>
    </source>
</reference>
<dbReference type="EMBL" id="SEWY01000001">
    <property type="protein sequence ID" value="TBH75277.1"/>
    <property type="molecule type" value="Genomic_DNA"/>
</dbReference>
<dbReference type="Proteomes" id="UP000293583">
    <property type="component" value="Unassembled WGS sequence"/>
</dbReference>
<keyword evidence="2" id="KW-0547">Nucleotide-binding</keyword>
<sequence length="369" mass="42267">MQRLSTYIHELESWSNFTWRLDQLILPLSEVHFLQGRILGKMEALGFSLQKEAFLETLTLDVLKTSEIEGERLNAEQVRSSIARQLGLEIAGSIPSDRHVDGVVEMMLDATQNFSDPLTSDRLFNWHSALFPTGRSGMYPISVGQWRTDKKGPMQVISGAFGKEKIHFQAPDSTKIEDEMALFLDWFNTNKTLDSVIKAGVAHLWLLTIHPFDDGNGRITRAVTDLLMARSDTSAQRFYSLSAQIQLDRNAYYTILEKTQKGNLDLTLWLHWFLETLIKALKSTDTLLKRVWLKGEFWQKNNLITLNDRQKRMLNKILDGFDGHLTSDKWAKICKCSKDTAIRDLNDLLSKNILQKDEAGGRSTRYRLS</sequence>
<dbReference type="PROSITE" id="PS51459">
    <property type="entry name" value="FIDO"/>
    <property type="match status" value="1"/>
</dbReference>
<evidence type="ECO:0000256" key="2">
    <source>
        <dbReference type="PIRSR" id="PIRSR640198-2"/>
    </source>
</evidence>
<dbReference type="InterPro" id="IPR040198">
    <property type="entry name" value="Fido_containing"/>
</dbReference>
<dbReference type="OrthoDB" id="9814400at2"/>
<keyword evidence="2" id="KW-0067">ATP-binding</keyword>
<dbReference type="RefSeq" id="WP_130922453.1">
    <property type="nucleotide sequence ID" value="NZ_JAANOM010000002.1"/>
</dbReference>
<feature type="domain" description="Fido" evidence="3">
    <location>
        <begin position="118"/>
        <end position="275"/>
    </location>
</feature>
<dbReference type="PANTHER" id="PTHR13504">
    <property type="entry name" value="FIDO DOMAIN-CONTAINING PROTEIN DDB_G0283145"/>
    <property type="match status" value="1"/>
</dbReference>
<evidence type="ECO:0000313" key="5">
    <source>
        <dbReference type="Proteomes" id="UP000293583"/>
    </source>
</evidence>
<evidence type="ECO:0000256" key="1">
    <source>
        <dbReference type="PIRSR" id="PIRSR640198-1"/>
    </source>
</evidence>
<feature type="binding site" evidence="2">
    <location>
        <begin position="214"/>
        <end position="221"/>
    </location>
    <ligand>
        <name>ATP</name>
        <dbReference type="ChEBI" id="CHEBI:30616"/>
    </ligand>
</feature>
<dbReference type="Pfam" id="PF13776">
    <property type="entry name" value="DUF4172"/>
    <property type="match status" value="1"/>
</dbReference>
<dbReference type="InterPro" id="IPR036597">
    <property type="entry name" value="Fido-like_dom_sf"/>
</dbReference>
<feature type="active site" evidence="1">
    <location>
        <position position="210"/>
    </location>
</feature>
<dbReference type="SUPFAM" id="SSF140931">
    <property type="entry name" value="Fic-like"/>
    <property type="match status" value="1"/>
</dbReference>
<dbReference type="InterPro" id="IPR025230">
    <property type="entry name" value="DUF4172"/>
</dbReference>
<dbReference type="Gene3D" id="1.10.3290.10">
    <property type="entry name" value="Fido-like domain"/>
    <property type="match status" value="1"/>
</dbReference>
<dbReference type="AlphaFoldDB" id="A0A4Q9BGQ3"/>
<dbReference type="InterPro" id="IPR003812">
    <property type="entry name" value="Fido"/>
</dbReference>
<accession>A0A4Q9BGQ3</accession>
<evidence type="ECO:0000313" key="4">
    <source>
        <dbReference type="EMBL" id="TBH75277.1"/>
    </source>
</evidence>
<dbReference type="PANTHER" id="PTHR13504:SF33">
    <property type="entry name" value="FIC FAMILY PROTEIN"/>
    <property type="match status" value="1"/>
</dbReference>
<proteinExistence type="predicted"/>
<feature type="binding site" evidence="2">
    <location>
        <begin position="252"/>
        <end position="253"/>
    </location>
    <ligand>
        <name>ATP</name>
        <dbReference type="ChEBI" id="CHEBI:30616"/>
    </ligand>
</feature>
<dbReference type="InterPro" id="IPR036388">
    <property type="entry name" value="WH-like_DNA-bd_sf"/>
</dbReference>
<gene>
    <name evidence="4" type="ORF">EWU20_01500</name>
</gene>
<organism evidence="4 5">
    <name type="scientific">Aquirufa antheringensis</name>
    <dbReference type="NCBI Taxonomy" id="2516559"/>
    <lineage>
        <taxon>Bacteria</taxon>
        <taxon>Pseudomonadati</taxon>
        <taxon>Bacteroidota</taxon>
        <taxon>Cytophagia</taxon>
        <taxon>Cytophagales</taxon>
        <taxon>Flectobacillaceae</taxon>
        <taxon>Aquirufa</taxon>
    </lineage>
</organism>
<name>A0A4Q9BGQ3_9BACT</name>
<keyword evidence="5" id="KW-1185">Reference proteome</keyword>
<dbReference type="Gene3D" id="1.10.10.10">
    <property type="entry name" value="Winged helix-like DNA-binding domain superfamily/Winged helix DNA-binding domain"/>
    <property type="match status" value="1"/>
</dbReference>